<comment type="caution">
    <text evidence="1">The sequence shown here is derived from an EMBL/GenBank/DDBJ whole genome shotgun (WGS) entry which is preliminary data.</text>
</comment>
<dbReference type="Pfam" id="PF14223">
    <property type="entry name" value="Retrotran_gag_2"/>
    <property type="match status" value="1"/>
</dbReference>
<keyword evidence="2" id="KW-1185">Reference proteome</keyword>
<feature type="non-terminal residue" evidence="1">
    <location>
        <position position="74"/>
    </location>
</feature>
<sequence length="74" mass="8586">MSAHLSAEEKTEMNDMAVSAIILCLGDKVLREVARETSAVLLWTKLDSFYMTKSLAHRQCLKQQLYFYRMVENK</sequence>
<dbReference type="EMBL" id="LXQA010205278">
    <property type="protein sequence ID" value="MCI33546.1"/>
    <property type="molecule type" value="Genomic_DNA"/>
</dbReference>
<accession>A0A392RCJ7</accession>
<proteinExistence type="predicted"/>
<dbReference type="Proteomes" id="UP000265520">
    <property type="component" value="Unassembled WGS sequence"/>
</dbReference>
<evidence type="ECO:0000313" key="2">
    <source>
        <dbReference type="Proteomes" id="UP000265520"/>
    </source>
</evidence>
<name>A0A392RCJ7_9FABA</name>
<reference evidence="1 2" key="1">
    <citation type="journal article" date="2018" name="Front. Plant Sci.">
        <title>Red Clover (Trifolium pratense) and Zigzag Clover (T. medium) - A Picture of Genomic Similarities and Differences.</title>
        <authorList>
            <person name="Dluhosova J."/>
            <person name="Istvanek J."/>
            <person name="Nedelnik J."/>
            <person name="Repkova J."/>
        </authorList>
    </citation>
    <scope>NUCLEOTIDE SEQUENCE [LARGE SCALE GENOMIC DNA]</scope>
    <source>
        <strain evidence="2">cv. 10/8</strain>
        <tissue evidence="1">Leaf</tissue>
    </source>
</reference>
<protein>
    <submittedName>
        <fullName evidence="1">Cytochrome P450</fullName>
    </submittedName>
</protein>
<dbReference type="AlphaFoldDB" id="A0A392RCJ7"/>
<organism evidence="1 2">
    <name type="scientific">Trifolium medium</name>
    <dbReference type="NCBI Taxonomy" id="97028"/>
    <lineage>
        <taxon>Eukaryota</taxon>
        <taxon>Viridiplantae</taxon>
        <taxon>Streptophyta</taxon>
        <taxon>Embryophyta</taxon>
        <taxon>Tracheophyta</taxon>
        <taxon>Spermatophyta</taxon>
        <taxon>Magnoliopsida</taxon>
        <taxon>eudicotyledons</taxon>
        <taxon>Gunneridae</taxon>
        <taxon>Pentapetalae</taxon>
        <taxon>rosids</taxon>
        <taxon>fabids</taxon>
        <taxon>Fabales</taxon>
        <taxon>Fabaceae</taxon>
        <taxon>Papilionoideae</taxon>
        <taxon>50 kb inversion clade</taxon>
        <taxon>NPAAA clade</taxon>
        <taxon>Hologalegina</taxon>
        <taxon>IRL clade</taxon>
        <taxon>Trifolieae</taxon>
        <taxon>Trifolium</taxon>
    </lineage>
</organism>
<evidence type="ECO:0000313" key="1">
    <source>
        <dbReference type="EMBL" id="MCI33546.1"/>
    </source>
</evidence>